<dbReference type="SUPFAM" id="SSF48452">
    <property type="entry name" value="TPR-like"/>
    <property type="match status" value="2"/>
</dbReference>
<dbReference type="PANTHER" id="PTHR45153:SF1">
    <property type="entry name" value="TETRATRICOPEPTIDE REPEAT PROTEIN 16"/>
    <property type="match status" value="1"/>
</dbReference>
<keyword evidence="1" id="KW-1185">Reference proteome</keyword>
<dbReference type="InterPro" id="IPR011990">
    <property type="entry name" value="TPR-like_helical_dom_sf"/>
</dbReference>
<sequence>MDTLENKVICIDVENRPGYPLHEQLGHNTIINEDVKQIQNASTAVARSFLTNSPTKRRDLPQKFAVSYMKMTIGQYFTTTIRKHHRCVEMAMSNADMLKALHHIDQCIKLAPNNARFHTERAEIYAKLQDYQHAISDLHIALSLGSKSLEANTVDQHVVVNTGSVSLADAPTSCVSPSLMSTNMNRIEYQDALLKTGQLHIVYGKYLCKTEKYDEALKQYEIGRDFIDQYTEMNHSTIGESVTPGVLVTLMDVLKVYESMKRDSDSIDLLTKCINYLEKENISVSEEILRENTILTRRLHLPQISDLLYAKAKILFKQSGQAITQAYYDVKRAIHHCPVHTNSLNLLKQLESLSSCKQEEAVASMLRNRFINALQSINTAIYAQPESVSLYFDKGAILRKLERLDESIDCILQGMELLDGISNNNNNNNINQNKSSDNYQSLYASGKNQLFLTITCYAIQLLTKGEYHESSELICQLLKVDPDNYRLLILFGDCQYQMNHHEEALRLYEKAKVIINQLLDASNQCTCTKNTVSSIPESVKSVNHRICLACYYLSRQKIKESDWLAALNHLNYCIQLAPFKSEFYMTRALVHYQLSSAKQSWEDVLIYIYLNLSDWALCQKTNGKWSIYPVWYQSMLRNRYISHVNEQIGPLIHRLSPKYIDLVKVARSRESEMCLMKNLQSVSDANKCCICKNDINNKTTTDTRSYDPIKFENQIDWLKNNISFDLFSMPTSNDISSHENDGATKCAGKKCELQIQRDCKIIEDYKQIKVGIENIRNRKYLR</sequence>
<dbReference type="WBParaSite" id="TREG1_91740.1">
    <property type="protein sequence ID" value="TREG1_91740.1"/>
    <property type="gene ID" value="TREG1_91740"/>
</dbReference>
<accession>A0AA85KNY6</accession>
<dbReference type="Gene3D" id="1.25.40.10">
    <property type="entry name" value="Tetratricopeptide repeat domain"/>
    <property type="match status" value="3"/>
</dbReference>
<dbReference type="AlphaFoldDB" id="A0AA85KNY6"/>
<dbReference type="Proteomes" id="UP000050795">
    <property type="component" value="Unassembled WGS sequence"/>
</dbReference>
<dbReference type="WBParaSite" id="TREG1_91740.2">
    <property type="protein sequence ID" value="TREG1_91740.2"/>
    <property type="gene ID" value="TREG1_91740"/>
</dbReference>
<dbReference type="InterPro" id="IPR019734">
    <property type="entry name" value="TPR_rpt"/>
</dbReference>
<evidence type="ECO:0000313" key="2">
    <source>
        <dbReference type="WBParaSite" id="TREG1_91740.1"/>
    </source>
</evidence>
<protein>
    <recommendedName>
        <fullName evidence="4">TPR_REGION domain-containing protein</fullName>
    </recommendedName>
</protein>
<reference evidence="2 3" key="2">
    <citation type="submission" date="2023-11" db="UniProtKB">
        <authorList>
            <consortium name="WormBaseParasite"/>
        </authorList>
    </citation>
    <scope>IDENTIFICATION</scope>
</reference>
<dbReference type="PANTHER" id="PTHR45153">
    <property type="entry name" value="TETRATRICOPEPTIDE REPEAT PROTEIN 16"/>
    <property type="match status" value="1"/>
</dbReference>
<reference evidence="1" key="1">
    <citation type="submission" date="2022-06" db="EMBL/GenBank/DDBJ databases">
        <authorList>
            <person name="Berger JAMES D."/>
            <person name="Berger JAMES D."/>
        </authorList>
    </citation>
    <scope>NUCLEOTIDE SEQUENCE [LARGE SCALE GENOMIC DNA]</scope>
</reference>
<organism evidence="1 3">
    <name type="scientific">Trichobilharzia regenti</name>
    <name type="common">Nasal bird schistosome</name>
    <dbReference type="NCBI Taxonomy" id="157069"/>
    <lineage>
        <taxon>Eukaryota</taxon>
        <taxon>Metazoa</taxon>
        <taxon>Spiralia</taxon>
        <taxon>Lophotrochozoa</taxon>
        <taxon>Platyhelminthes</taxon>
        <taxon>Trematoda</taxon>
        <taxon>Digenea</taxon>
        <taxon>Strigeidida</taxon>
        <taxon>Schistosomatoidea</taxon>
        <taxon>Schistosomatidae</taxon>
        <taxon>Trichobilharzia</taxon>
    </lineage>
</organism>
<evidence type="ECO:0008006" key="4">
    <source>
        <dbReference type="Google" id="ProtNLM"/>
    </source>
</evidence>
<evidence type="ECO:0000313" key="3">
    <source>
        <dbReference type="WBParaSite" id="TREG1_91740.2"/>
    </source>
</evidence>
<name>A0AA85KNY6_TRIRE</name>
<evidence type="ECO:0000313" key="1">
    <source>
        <dbReference type="Proteomes" id="UP000050795"/>
    </source>
</evidence>
<proteinExistence type="predicted"/>
<dbReference type="SMART" id="SM00028">
    <property type="entry name" value="TPR"/>
    <property type="match status" value="7"/>
</dbReference>